<evidence type="ECO:0000256" key="1">
    <source>
        <dbReference type="SAM" id="MobiDB-lite"/>
    </source>
</evidence>
<accession>A0A6C0M508</accession>
<feature type="region of interest" description="Disordered" evidence="1">
    <location>
        <begin position="83"/>
        <end position="107"/>
    </location>
</feature>
<dbReference type="EMBL" id="MN740639">
    <property type="protein sequence ID" value="QHU36512.1"/>
    <property type="molecule type" value="Genomic_DNA"/>
</dbReference>
<protein>
    <recommendedName>
        <fullName evidence="3">Glutaredoxin domain-containing protein</fullName>
    </recommendedName>
</protein>
<evidence type="ECO:0000313" key="2">
    <source>
        <dbReference type="EMBL" id="QHU36512.1"/>
    </source>
</evidence>
<organism evidence="2">
    <name type="scientific">viral metagenome</name>
    <dbReference type="NCBI Taxonomy" id="1070528"/>
    <lineage>
        <taxon>unclassified sequences</taxon>
        <taxon>metagenomes</taxon>
        <taxon>organismal metagenomes</taxon>
    </lineage>
</organism>
<evidence type="ECO:0008006" key="3">
    <source>
        <dbReference type="Google" id="ProtNLM"/>
    </source>
</evidence>
<dbReference type="CDD" id="cd01659">
    <property type="entry name" value="TRX_superfamily"/>
    <property type="match status" value="1"/>
</dbReference>
<feature type="region of interest" description="Disordered" evidence="1">
    <location>
        <begin position="142"/>
        <end position="195"/>
    </location>
</feature>
<dbReference type="AlphaFoldDB" id="A0A6C0M508"/>
<feature type="compositionally biased region" description="Basic and acidic residues" evidence="1">
    <location>
        <begin position="163"/>
        <end position="195"/>
    </location>
</feature>
<proteinExistence type="predicted"/>
<sequence>MANQPMLFYSSRCPHSKQILDTLQALNKTSLCRLIAIDGMTRDKLPGFLQKVPTLYIPETKDVFVGKDIFAYIAKPVSSRREVPVTAPTASPQQQAKAQLPQGQTAQTPANLEAWSFSTAGGFSDGYSSWDGKEATSDQLHYTFLGPMSGGGGPSGPLTVQSQDKDKYEKNEDTATRLKRMQDEREKEFASVERK</sequence>
<reference evidence="2" key="1">
    <citation type="journal article" date="2020" name="Nature">
        <title>Giant virus diversity and host interactions through global metagenomics.</title>
        <authorList>
            <person name="Schulz F."/>
            <person name="Roux S."/>
            <person name="Paez-Espino D."/>
            <person name="Jungbluth S."/>
            <person name="Walsh D.A."/>
            <person name="Denef V.J."/>
            <person name="McMahon K.D."/>
            <person name="Konstantinidis K.T."/>
            <person name="Eloe-Fadrosh E.A."/>
            <person name="Kyrpides N.C."/>
            <person name="Woyke T."/>
        </authorList>
    </citation>
    <scope>NUCLEOTIDE SEQUENCE</scope>
    <source>
        <strain evidence="2">GVMAG-S-1035231-58</strain>
    </source>
</reference>
<name>A0A6C0M508_9ZZZZ</name>
<feature type="compositionally biased region" description="Low complexity" evidence="1">
    <location>
        <begin position="92"/>
        <end position="104"/>
    </location>
</feature>